<evidence type="ECO:0000313" key="2">
    <source>
        <dbReference type="EMBL" id="QBZ62643.1"/>
    </source>
</evidence>
<evidence type="ECO:0000256" key="1">
    <source>
        <dbReference type="SAM" id="MobiDB-lite"/>
    </source>
</evidence>
<evidence type="ECO:0000313" key="3">
    <source>
        <dbReference type="Proteomes" id="UP000294847"/>
    </source>
</evidence>
<dbReference type="Proteomes" id="UP000294847">
    <property type="component" value="Chromosome 5"/>
</dbReference>
<sequence>MLRATSEDQINEQEHQVKDYSASKENDRHLFQDHVSQALAISVKERTFDMAVQKKMNTVDGISDFWAKKFISG</sequence>
<feature type="region of interest" description="Disordered" evidence="1">
    <location>
        <begin position="1"/>
        <end position="24"/>
    </location>
</feature>
<name>A0A4P7NKM1_PYROR</name>
<organism evidence="2 3">
    <name type="scientific">Pyricularia oryzae</name>
    <name type="common">Rice blast fungus</name>
    <name type="synonym">Magnaporthe oryzae</name>
    <dbReference type="NCBI Taxonomy" id="318829"/>
    <lineage>
        <taxon>Eukaryota</taxon>
        <taxon>Fungi</taxon>
        <taxon>Dikarya</taxon>
        <taxon>Ascomycota</taxon>
        <taxon>Pezizomycotina</taxon>
        <taxon>Sordariomycetes</taxon>
        <taxon>Sordariomycetidae</taxon>
        <taxon>Magnaporthales</taxon>
        <taxon>Pyriculariaceae</taxon>
        <taxon>Pyricularia</taxon>
    </lineage>
</organism>
<gene>
    <name evidence="2" type="ORF">PoMZ_11526</name>
</gene>
<dbReference type="AlphaFoldDB" id="A0A4P7NKM1"/>
<reference evidence="2 3" key="1">
    <citation type="journal article" date="2019" name="Mol. Biol. Evol.">
        <title>Blast fungal genomes show frequent chromosomal changes, gene gains and losses, and effector gene turnover.</title>
        <authorList>
            <person name="Gomez Luciano L.B."/>
            <person name="Jason Tsai I."/>
            <person name="Chuma I."/>
            <person name="Tosa Y."/>
            <person name="Chen Y.H."/>
            <person name="Li J.Y."/>
            <person name="Li M.Y."/>
            <person name="Jade Lu M.Y."/>
            <person name="Nakayashiki H."/>
            <person name="Li W.H."/>
        </authorList>
    </citation>
    <scope>NUCLEOTIDE SEQUENCE [LARGE SCALE GENOMIC DNA]</scope>
    <source>
        <strain evidence="2">MZ5-1-6</strain>
    </source>
</reference>
<accession>A0A4P7NKM1</accession>
<feature type="compositionally biased region" description="Basic and acidic residues" evidence="1">
    <location>
        <begin position="12"/>
        <end position="24"/>
    </location>
</feature>
<proteinExistence type="predicted"/>
<protein>
    <submittedName>
        <fullName evidence="2">Uncharacterized protein</fullName>
    </submittedName>
</protein>
<dbReference type="EMBL" id="CP034208">
    <property type="protein sequence ID" value="QBZ62643.1"/>
    <property type="molecule type" value="Genomic_DNA"/>
</dbReference>